<dbReference type="InterPro" id="IPR018060">
    <property type="entry name" value="HTH_AraC"/>
</dbReference>
<dbReference type="Gene3D" id="1.10.10.60">
    <property type="entry name" value="Homeodomain-like"/>
    <property type="match status" value="2"/>
</dbReference>
<dbReference type="InterPro" id="IPR001789">
    <property type="entry name" value="Sig_transdc_resp-reg_receiver"/>
</dbReference>
<dbReference type="SMART" id="SM00448">
    <property type="entry name" value="REC"/>
    <property type="match status" value="1"/>
</dbReference>
<dbReference type="InterPro" id="IPR009057">
    <property type="entry name" value="Homeodomain-like_sf"/>
</dbReference>
<evidence type="ECO:0000259" key="6">
    <source>
        <dbReference type="PROSITE" id="PS50110"/>
    </source>
</evidence>
<dbReference type="InterPro" id="IPR018062">
    <property type="entry name" value="HTH_AraC-typ_CS"/>
</dbReference>
<evidence type="ECO:0000256" key="3">
    <source>
        <dbReference type="ARBA" id="ARBA00023163"/>
    </source>
</evidence>
<protein>
    <submittedName>
        <fullName evidence="7">Helix-turn-helix domain-containing protein</fullName>
    </submittedName>
</protein>
<evidence type="ECO:0000313" key="7">
    <source>
        <dbReference type="EMBL" id="WNC13945.1"/>
    </source>
</evidence>
<sequence>MNFLIADDEPLEREVVSMIIRQHNPMGTQLFEARNGEEAVQIASREQMDIVFMDIKMPILDGLMAAEQIRAVQPDCRIIFLTAYDETFLLGKQAVQESDVLLKPAHPGEIEKTLEKYIPKSHPPRKEHSIRPTSNADILKLMAYIEENLQQDLGLELLSELVHLHPRYVSRLFKNETGFTITEFITIRRLKKAKHLLVHECETIASISESCGFADSSYFTRVFKKHEGMTPTQFQHRAALAKRSRATFGNFVM</sequence>
<feature type="domain" description="HTH araC/xylS-type" evidence="5">
    <location>
        <begin position="139"/>
        <end position="237"/>
    </location>
</feature>
<dbReference type="InterPro" id="IPR020449">
    <property type="entry name" value="Tscrpt_reg_AraC-type_HTH"/>
</dbReference>
<keyword evidence="4" id="KW-0597">Phosphoprotein</keyword>
<evidence type="ECO:0000259" key="5">
    <source>
        <dbReference type="PROSITE" id="PS01124"/>
    </source>
</evidence>
<dbReference type="SUPFAM" id="SSF46689">
    <property type="entry name" value="Homeodomain-like"/>
    <property type="match status" value="2"/>
</dbReference>
<dbReference type="PRINTS" id="PR00032">
    <property type="entry name" value="HTHARAC"/>
</dbReference>
<dbReference type="Pfam" id="PF00072">
    <property type="entry name" value="Response_reg"/>
    <property type="match status" value="1"/>
</dbReference>
<dbReference type="PROSITE" id="PS00041">
    <property type="entry name" value="HTH_ARAC_FAMILY_1"/>
    <property type="match status" value="1"/>
</dbReference>
<evidence type="ECO:0000256" key="1">
    <source>
        <dbReference type="ARBA" id="ARBA00023015"/>
    </source>
</evidence>
<accession>A0ABY9T1J3</accession>
<feature type="domain" description="Response regulatory" evidence="6">
    <location>
        <begin position="2"/>
        <end position="118"/>
    </location>
</feature>
<dbReference type="InterPro" id="IPR011006">
    <property type="entry name" value="CheY-like_superfamily"/>
</dbReference>
<feature type="modified residue" description="4-aspartylphosphate" evidence="4">
    <location>
        <position position="54"/>
    </location>
</feature>
<proteinExistence type="predicted"/>
<evidence type="ECO:0000313" key="8">
    <source>
        <dbReference type="Proteomes" id="UP001256827"/>
    </source>
</evidence>
<evidence type="ECO:0000256" key="2">
    <source>
        <dbReference type="ARBA" id="ARBA00023125"/>
    </source>
</evidence>
<dbReference type="SUPFAM" id="SSF52172">
    <property type="entry name" value="CheY-like"/>
    <property type="match status" value="1"/>
</dbReference>
<keyword evidence="1" id="KW-0805">Transcription regulation</keyword>
<dbReference type="PANTHER" id="PTHR43280">
    <property type="entry name" value="ARAC-FAMILY TRANSCRIPTIONAL REGULATOR"/>
    <property type="match status" value="1"/>
</dbReference>
<dbReference type="PROSITE" id="PS01124">
    <property type="entry name" value="HTH_ARAC_FAMILY_2"/>
    <property type="match status" value="1"/>
</dbReference>
<dbReference type="Gene3D" id="3.40.50.2300">
    <property type="match status" value="1"/>
</dbReference>
<dbReference type="SMART" id="SM00342">
    <property type="entry name" value="HTH_ARAC"/>
    <property type="match status" value="1"/>
</dbReference>
<evidence type="ECO:0000256" key="4">
    <source>
        <dbReference type="PROSITE-ProRule" id="PRU00169"/>
    </source>
</evidence>
<dbReference type="PANTHER" id="PTHR43280:SF28">
    <property type="entry name" value="HTH-TYPE TRANSCRIPTIONAL ACTIVATOR RHAS"/>
    <property type="match status" value="1"/>
</dbReference>
<reference evidence="7 8" key="1">
    <citation type="submission" date="2023-09" db="EMBL/GenBank/DDBJ databases">
        <title>Complete Genome and Methylome dissection of Bacillus brevis NEB573 original source of BbsI restriction endonuclease.</title>
        <authorList>
            <person name="Fomenkov A."/>
            <person name="Roberts R.D."/>
        </authorList>
    </citation>
    <scope>NUCLEOTIDE SEQUENCE [LARGE SCALE GENOMIC DNA]</scope>
    <source>
        <strain evidence="7 8">NEB573</strain>
    </source>
</reference>
<dbReference type="PROSITE" id="PS50110">
    <property type="entry name" value="RESPONSE_REGULATORY"/>
    <property type="match status" value="1"/>
</dbReference>
<keyword evidence="2" id="KW-0238">DNA-binding</keyword>
<dbReference type="CDD" id="cd17536">
    <property type="entry name" value="REC_YesN-like"/>
    <property type="match status" value="1"/>
</dbReference>
<name>A0ABY9T1J3_BREBE</name>
<organism evidence="7 8">
    <name type="scientific">Brevibacillus brevis</name>
    <name type="common">Bacillus brevis</name>
    <dbReference type="NCBI Taxonomy" id="1393"/>
    <lineage>
        <taxon>Bacteria</taxon>
        <taxon>Bacillati</taxon>
        <taxon>Bacillota</taxon>
        <taxon>Bacilli</taxon>
        <taxon>Bacillales</taxon>
        <taxon>Paenibacillaceae</taxon>
        <taxon>Brevibacillus</taxon>
    </lineage>
</organism>
<dbReference type="RefSeq" id="WP_310765710.1">
    <property type="nucleotide sequence ID" value="NZ_CP134050.1"/>
</dbReference>
<gene>
    <name evidence="7" type="ORF">RGB73_25195</name>
</gene>
<dbReference type="Pfam" id="PF12833">
    <property type="entry name" value="HTH_18"/>
    <property type="match status" value="1"/>
</dbReference>
<dbReference type="Proteomes" id="UP001256827">
    <property type="component" value="Chromosome"/>
</dbReference>
<keyword evidence="8" id="KW-1185">Reference proteome</keyword>
<dbReference type="EMBL" id="CP134050">
    <property type="protein sequence ID" value="WNC13945.1"/>
    <property type="molecule type" value="Genomic_DNA"/>
</dbReference>
<keyword evidence="3" id="KW-0804">Transcription</keyword>